<accession>A0A4Y9L8C6</accession>
<proteinExistence type="predicted"/>
<comment type="caution">
    <text evidence="3">The sequence shown here is derived from an EMBL/GenBank/DDBJ whole genome shotgun (WGS) entry which is preliminary data.</text>
</comment>
<name>A0A4Y9L8C6_9BRAD</name>
<dbReference type="SUPFAM" id="SSF49785">
    <property type="entry name" value="Galactose-binding domain-like"/>
    <property type="match status" value="1"/>
</dbReference>
<dbReference type="PANTHER" id="PTHR22576:SF37">
    <property type="entry name" value="MUCOSA-ASSOCIATED LYMPHOID TISSUE LYMPHOMA TRANSLOCATION PROTEIN 1"/>
    <property type="match status" value="1"/>
</dbReference>
<feature type="domain" description="Caspase family p20" evidence="2">
    <location>
        <begin position="78"/>
        <end position="214"/>
    </location>
</feature>
<dbReference type="OrthoDB" id="9816009at2"/>
<dbReference type="AlphaFoldDB" id="A0A4Y9L8C6"/>
<dbReference type="InterPro" id="IPR008979">
    <property type="entry name" value="Galactose-bd-like_sf"/>
</dbReference>
<keyword evidence="1" id="KW-0812">Transmembrane</keyword>
<keyword evidence="1" id="KW-1133">Transmembrane helix</keyword>
<dbReference type="Gene3D" id="3.40.50.1460">
    <property type="match status" value="1"/>
</dbReference>
<organism evidence="3 4">
    <name type="scientific">Bradyrhizobium frederickii</name>
    <dbReference type="NCBI Taxonomy" id="2560054"/>
    <lineage>
        <taxon>Bacteria</taxon>
        <taxon>Pseudomonadati</taxon>
        <taxon>Pseudomonadota</taxon>
        <taxon>Alphaproteobacteria</taxon>
        <taxon>Hyphomicrobiales</taxon>
        <taxon>Nitrobacteraceae</taxon>
        <taxon>Bradyrhizobium</taxon>
    </lineage>
</organism>
<dbReference type="InterPro" id="IPR011600">
    <property type="entry name" value="Pept_C14_caspase"/>
</dbReference>
<dbReference type="Pfam" id="PF00656">
    <property type="entry name" value="Peptidase_C14"/>
    <property type="match status" value="1"/>
</dbReference>
<dbReference type="SUPFAM" id="SSF52129">
    <property type="entry name" value="Caspase-like"/>
    <property type="match status" value="1"/>
</dbReference>
<dbReference type="GO" id="GO:0004197">
    <property type="term" value="F:cysteine-type endopeptidase activity"/>
    <property type="evidence" value="ECO:0007669"/>
    <property type="project" value="InterPro"/>
</dbReference>
<evidence type="ECO:0000256" key="1">
    <source>
        <dbReference type="SAM" id="Phobius"/>
    </source>
</evidence>
<sequence>MGGGASCKSGLRTYPRRFTGNRAPPACVRGCRFALDSSLRWVRGRLMTSMRYFNRLARNVAALAAVCLVGMATPALAEKRVALVIGNDRYPNLPPDRQLKKAANDATSVADALRALQFEIVLGTNLGRQGMIDRLADFTARLEPGDTAAVFYAGHGVAIAGVNYLVPSDVPAVSEGAEGRVRGASIAEPDLIAELQAKSVRVAFVVIDACRDNPFPRAAGRSIGNTRGLADARPARGIFTLYSAGIGQTALDQLGSNDAANNSVFTRIFVEQLRRPELHLGDLAVEVRERVAALAVTATDNGGQPAPHEQTPAYYDQTLGGRIYLWEAAPSTPRVAGMLVKPPAKPAVAERATMRPPRPSAAGESCARSGFETYCVSSMLKPQFGNSYGAVNLFDASTGTAWVEGAAGNGIGEWITVEFDTPRRVKSIHVQNGYQKNSDIFSKNNRVRQIRVLFSGGESQVFILEDRLSAQLLTLRPPVTAHWMQFIIDDVWAGNKYTDTAITKLLISSDPVQ</sequence>
<dbReference type="PROSITE" id="PS50208">
    <property type="entry name" value="CASPASE_P20"/>
    <property type="match status" value="1"/>
</dbReference>
<dbReference type="GO" id="GO:0006508">
    <property type="term" value="P:proteolysis"/>
    <property type="evidence" value="ECO:0007669"/>
    <property type="project" value="InterPro"/>
</dbReference>
<dbReference type="InterPro" id="IPR057561">
    <property type="entry name" value="NADase_transloc"/>
</dbReference>
<evidence type="ECO:0000313" key="3">
    <source>
        <dbReference type="EMBL" id="TFV38594.1"/>
    </source>
</evidence>
<dbReference type="NCBIfam" id="NF047619">
    <property type="entry name" value="NADase_discoid"/>
    <property type="match status" value="1"/>
</dbReference>
<keyword evidence="1" id="KW-0472">Membrane</keyword>
<dbReference type="InterPro" id="IPR001309">
    <property type="entry name" value="Pept_C14_p20"/>
</dbReference>
<gene>
    <name evidence="3" type="ORF">E4K66_14465</name>
</gene>
<dbReference type="PANTHER" id="PTHR22576">
    <property type="entry name" value="MUCOSA ASSOCIATED LYMPHOID TISSUE LYMPHOMA TRANSLOCATION PROTEIN 1/PARACASPASE"/>
    <property type="match status" value="1"/>
</dbReference>
<evidence type="ECO:0000259" key="2">
    <source>
        <dbReference type="PROSITE" id="PS50208"/>
    </source>
</evidence>
<dbReference type="InterPro" id="IPR029030">
    <property type="entry name" value="Caspase-like_dom_sf"/>
</dbReference>
<dbReference type="EMBL" id="SPQU01000006">
    <property type="protein sequence ID" value="TFV38594.1"/>
    <property type="molecule type" value="Genomic_DNA"/>
</dbReference>
<feature type="transmembrane region" description="Helical" evidence="1">
    <location>
        <begin position="56"/>
        <end position="77"/>
    </location>
</feature>
<keyword evidence="4" id="KW-1185">Reference proteome</keyword>
<protein>
    <recommendedName>
        <fullName evidence="2">Caspase family p20 domain-containing protein</fullName>
    </recommendedName>
</protein>
<dbReference type="Proteomes" id="UP000298225">
    <property type="component" value="Unassembled WGS sequence"/>
</dbReference>
<dbReference type="Pfam" id="PF25302">
    <property type="entry name" value="NADase_transloc"/>
    <property type="match status" value="1"/>
</dbReference>
<reference evidence="3 4" key="1">
    <citation type="submission" date="2019-03" db="EMBL/GenBank/DDBJ databases">
        <title>Bradyrhizobium strains diversity isolated from Chamaecrista fasciculata.</title>
        <authorList>
            <person name="Urquiaga M.C.O."/>
            <person name="Hungria M."/>
            <person name="Delamuta J.R.M."/>
        </authorList>
    </citation>
    <scope>NUCLEOTIDE SEQUENCE [LARGE SCALE GENOMIC DNA]</scope>
    <source>
        <strain evidence="3 4">CNPSo 3424</strain>
    </source>
</reference>
<evidence type="ECO:0000313" key="4">
    <source>
        <dbReference type="Proteomes" id="UP000298225"/>
    </source>
</evidence>
<dbReference type="Gene3D" id="2.60.120.260">
    <property type="entry name" value="Galactose-binding domain-like"/>
    <property type="match status" value="1"/>
</dbReference>
<dbReference type="InterPro" id="IPR052039">
    <property type="entry name" value="Caspase-related_regulators"/>
</dbReference>